<evidence type="ECO:0000256" key="3">
    <source>
        <dbReference type="ARBA" id="ARBA00022448"/>
    </source>
</evidence>
<dbReference type="Pfam" id="PF21193">
    <property type="entry name" value="NMD_SH3"/>
    <property type="match status" value="1"/>
</dbReference>
<dbReference type="InterPro" id="IPR048899">
    <property type="entry name" value="NMD_SH3"/>
</dbReference>
<dbReference type="InterPro" id="IPR048898">
    <property type="entry name" value="OB_NMD3"/>
</dbReference>
<dbReference type="EMBL" id="DF236955">
    <property type="protein sequence ID" value="GAQ77938.1"/>
    <property type="molecule type" value="Genomic_DNA"/>
</dbReference>
<protein>
    <recommendedName>
        <fullName evidence="2 7">60S ribosomal export protein NMD3</fullName>
    </recommendedName>
</protein>
<sequence>MAAAMEMFHVQHTQGHVLCCLCGTSIPPNPSNMCVACIRTQVDITESIQKQVTVLFCKECERWLQPPKNWTRAKLESKELLTFCIKRVRNLNKVKLIDAGFIWTEPHSKRLKLKLTIQKEVFNGAILQQTFVVEFVVEDHMCDSCSRAAANPDQWIAKVQLRQKVDHKRTFFFLEQLILKHGADSNTINIKQIHDGVDFYYSNRSHALKFVDFLNSVVPIKQRADKQLVSHDSHSMTYNYRFTFSVEIVPVCKDDLILLPQKVANALGNVGPLVVCTRVSNTVQLLDPLTLRLVYQDANQYWRAPYRPLIVSKQLVEYVVLDIEPVAGGHSATGGSGKERYALADATVARTSDFGKNDVIFQCRTHLGHLLQAGDLALGYDCYAANTNADSELEKFKGFQLPDVVLIKKSYEEKRRKRRGRGRAWKLRQLPMEVEATTKDDDKARVDYERFLEELEEDPEMRAKVALYKDPTYVARPRDEDTMTETDGEEPPQVPLEELLDELTLEEHADEDEEMEG</sequence>
<dbReference type="Pfam" id="PF04981">
    <property type="entry name" value="NMD3"/>
    <property type="match status" value="1"/>
</dbReference>
<dbReference type="GO" id="GO:0005737">
    <property type="term" value="C:cytoplasm"/>
    <property type="evidence" value="ECO:0000318"/>
    <property type="project" value="GO_Central"/>
</dbReference>
<dbReference type="GO" id="GO:0000055">
    <property type="term" value="P:ribosomal large subunit export from nucleus"/>
    <property type="evidence" value="ECO:0000318"/>
    <property type="project" value="GO_Central"/>
</dbReference>
<evidence type="ECO:0000256" key="7">
    <source>
        <dbReference type="RuleBase" id="RU364108"/>
    </source>
</evidence>
<reference evidence="12 13" key="1">
    <citation type="journal article" date="2014" name="Nat. Commun.">
        <title>Klebsormidium flaccidum genome reveals primary factors for plant terrestrial adaptation.</title>
        <authorList>
            <person name="Hori K."/>
            <person name="Maruyama F."/>
            <person name="Fujisawa T."/>
            <person name="Togashi T."/>
            <person name="Yamamoto N."/>
            <person name="Seo M."/>
            <person name="Sato S."/>
            <person name="Yamada T."/>
            <person name="Mori H."/>
            <person name="Tajima N."/>
            <person name="Moriyama T."/>
            <person name="Ikeuchi M."/>
            <person name="Watanabe M."/>
            <person name="Wada H."/>
            <person name="Kobayashi K."/>
            <person name="Saito M."/>
            <person name="Masuda T."/>
            <person name="Sasaki-Sekimoto Y."/>
            <person name="Mashiguchi K."/>
            <person name="Awai K."/>
            <person name="Shimojima M."/>
            <person name="Masuda S."/>
            <person name="Iwai M."/>
            <person name="Nobusawa T."/>
            <person name="Narise T."/>
            <person name="Kondo S."/>
            <person name="Saito H."/>
            <person name="Sato R."/>
            <person name="Murakawa M."/>
            <person name="Ihara Y."/>
            <person name="Oshima-Yamada Y."/>
            <person name="Ohtaka K."/>
            <person name="Satoh M."/>
            <person name="Sonobe K."/>
            <person name="Ishii M."/>
            <person name="Ohtani R."/>
            <person name="Kanamori-Sato M."/>
            <person name="Honoki R."/>
            <person name="Miyazaki D."/>
            <person name="Mochizuki H."/>
            <person name="Umetsu J."/>
            <person name="Higashi K."/>
            <person name="Shibata D."/>
            <person name="Kamiya Y."/>
            <person name="Sato N."/>
            <person name="Nakamura Y."/>
            <person name="Tabata S."/>
            <person name="Ida S."/>
            <person name="Kurokawa K."/>
            <person name="Ohta H."/>
        </authorList>
    </citation>
    <scope>NUCLEOTIDE SEQUENCE [LARGE SCALE GENOMIC DNA]</scope>
    <source>
        <strain evidence="12 13">NIES-2285</strain>
    </source>
</reference>
<dbReference type="OMA" id="VILVRKH"/>
<evidence type="ECO:0000259" key="9">
    <source>
        <dbReference type="Pfam" id="PF04981"/>
    </source>
</evidence>
<evidence type="ECO:0000256" key="1">
    <source>
        <dbReference type="ARBA" id="ARBA00009794"/>
    </source>
</evidence>
<feature type="region of interest" description="Disordered" evidence="8">
    <location>
        <begin position="473"/>
        <end position="517"/>
    </location>
</feature>
<dbReference type="Pfam" id="PF21192">
    <property type="entry name" value="OB_NMD3"/>
    <property type="match status" value="1"/>
</dbReference>
<feature type="domain" description="Nmd3 N-terminal" evidence="9">
    <location>
        <begin position="19"/>
        <end position="248"/>
    </location>
</feature>
<feature type="domain" description="60S ribosomal export protein NMD3 OB-fold" evidence="10">
    <location>
        <begin position="315"/>
        <end position="409"/>
    </location>
</feature>
<evidence type="ECO:0000313" key="13">
    <source>
        <dbReference type="Proteomes" id="UP000054558"/>
    </source>
</evidence>
<keyword evidence="6 7" id="KW-0539">Nucleus</keyword>
<organism evidence="12 13">
    <name type="scientific">Klebsormidium nitens</name>
    <name type="common">Green alga</name>
    <name type="synonym">Ulothrix nitens</name>
    <dbReference type="NCBI Taxonomy" id="105231"/>
    <lineage>
        <taxon>Eukaryota</taxon>
        <taxon>Viridiplantae</taxon>
        <taxon>Streptophyta</taxon>
        <taxon>Klebsormidiophyceae</taxon>
        <taxon>Klebsormidiales</taxon>
        <taxon>Klebsormidiaceae</taxon>
        <taxon>Klebsormidium</taxon>
    </lineage>
</organism>
<keyword evidence="13" id="KW-1185">Reference proteome</keyword>
<dbReference type="STRING" id="105231.A0A0U9HIS5"/>
<keyword evidence="3 7" id="KW-0813">Transport</keyword>
<dbReference type="Proteomes" id="UP000054558">
    <property type="component" value="Unassembled WGS sequence"/>
</dbReference>
<name>A0A0U9HIS5_KLENI</name>
<gene>
    <name evidence="12" type="ORF">KFL_000060030</name>
</gene>
<dbReference type="OrthoDB" id="203821at2759"/>
<dbReference type="InterPro" id="IPR007064">
    <property type="entry name" value="Nmd3_N"/>
</dbReference>
<dbReference type="GO" id="GO:0043023">
    <property type="term" value="F:ribosomal large subunit binding"/>
    <property type="evidence" value="ECO:0000318"/>
    <property type="project" value="GO_Central"/>
</dbReference>
<evidence type="ECO:0000256" key="6">
    <source>
        <dbReference type="ARBA" id="ARBA00023242"/>
    </source>
</evidence>
<comment type="function">
    <text evidence="7">Acts as an adapter for the XPO1/CRM1-mediated export of the 60S ribosomal subunit.</text>
</comment>
<comment type="similarity">
    <text evidence="1 7">Belongs to the NMD3 family.</text>
</comment>
<evidence type="ECO:0000256" key="5">
    <source>
        <dbReference type="ARBA" id="ARBA00022927"/>
    </source>
</evidence>
<dbReference type="AlphaFoldDB" id="A0A0U9HIS5"/>
<evidence type="ECO:0000259" key="10">
    <source>
        <dbReference type="Pfam" id="PF21192"/>
    </source>
</evidence>
<keyword evidence="4 7" id="KW-0963">Cytoplasm</keyword>
<dbReference type="InterPro" id="IPR039768">
    <property type="entry name" value="Nmd3"/>
</dbReference>
<comment type="subcellular location">
    <subcellularLocation>
        <location evidence="7">Cytoplasm</location>
    </subcellularLocation>
    <subcellularLocation>
        <location evidence="7">Nucleus</location>
    </subcellularLocation>
</comment>
<keyword evidence="5 7" id="KW-0653">Protein transport</keyword>
<dbReference type="PANTHER" id="PTHR12746:SF2">
    <property type="entry name" value="60S RIBOSOMAL EXPORT PROTEIN NMD3"/>
    <property type="match status" value="1"/>
</dbReference>
<dbReference type="GO" id="GO:0005634">
    <property type="term" value="C:nucleus"/>
    <property type="evidence" value="ECO:0000318"/>
    <property type="project" value="GO_Central"/>
</dbReference>
<dbReference type="GO" id="GO:0015031">
    <property type="term" value="P:protein transport"/>
    <property type="evidence" value="ECO:0007669"/>
    <property type="project" value="UniProtKB-KW"/>
</dbReference>
<evidence type="ECO:0000259" key="11">
    <source>
        <dbReference type="Pfam" id="PF21193"/>
    </source>
</evidence>
<evidence type="ECO:0000313" key="12">
    <source>
        <dbReference type="EMBL" id="GAQ77938.1"/>
    </source>
</evidence>
<evidence type="ECO:0000256" key="2">
    <source>
        <dbReference type="ARBA" id="ARBA00017035"/>
    </source>
</evidence>
<evidence type="ECO:0000256" key="8">
    <source>
        <dbReference type="SAM" id="MobiDB-lite"/>
    </source>
</evidence>
<evidence type="ECO:0000256" key="4">
    <source>
        <dbReference type="ARBA" id="ARBA00022490"/>
    </source>
</evidence>
<proteinExistence type="inferred from homology"/>
<accession>A0A0U9HIS5</accession>
<feature type="compositionally biased region" description="Acidic residues" evidence="8">
    <location>
        <begin position="498"/>
        <end position="517"/>
    </location>
</feature>
<dbReference type="PANTHER" id="PTHR12746">
    <property type="entry name" value="NONSENSE-MEDIATED MRNA DECAY PROTEIN 3"/>
    <property type="match status" value="1"/>
</dbReference>
<feature type="domain" description="60S ribosomal export protein NMD3 SH3" evidence="11">
    <location>
        <begin position="251"/>
        <end position="293"/>
    </location>
</feature>